<evidence type="ECO:0000313" key="5">
    <source>
        <dbReference type="Proteomes" id="UP000318384"/>
    </source>
</evidence>
<dbReference type="SUPFAM" id="SSF48452">
    <property type="entry name" value="TPR-like"/>
    <property type="match status" value="1"/>
</dbReference>
<accession>A0A517X2V7</accession>
<feature type="repeat" description="TPR" evidence="1">
    <location>
        <begin position="125"/>
        <end position="158"/>
    </location>
</feature>
<evidence type="ECO:0000256" key="1">
    <source>
        <dbReference type="PROSITE-ProRule" id="PRU00339"/>
    </source>
</evidence>
<dbReference type="InterPro" id="IPR019734">
    <property type="entry name" value="TPR_rpt"/>
</dbReference>
<dbReference type="SMART" id="SM00028">
    <property type="entry name" value="TPR"/>
    <property type="match status" value="4"/>
</dbReference>
<feature type="region of interest" description="Disordered" evidence="2">
    <location>
        <begin position="253"/>
        <end position="325"/>
    </location>
</feature>
<dbReference type="AlphaFoldDB" id="A0A517X2V7"/>
<reference evidence="4 5" key="1">
    <citation type="submission" date="2019-03" db="EMBL/GenBank/DDBJ databases">
        <title>Deep-cultivation of Planctomycetes and their phenomic and genomic characterization uncovers novel biology.</title>
        <authorList>
            <person name="Wiegand S."/>
            <person name="Jogler M."/>
            <person name="Boedeker C."/>
            <person name="Pinto D."/>
            <person name="Vollmers J."/>
            <person name="Rivas-Marin E."/>
            <person name="Kohn T."/>
            <person name="Peeters S.H."/>
            <person name="Heuer A."/>
            <person name="Rast P."/>
            <person name="Oberbeckmann S."/>
            <person name="Bunk B."/>
            <person name="Jeske O."/>
            <person name="Meyerdierks A."/>
            <person name="Storesund J.E."/>
            <person name="Kallscheuer N."/>
            <person name="Luecker S."/>
            <person name="Lage O.M."/>
            <person name="Pohl T."/>
            <person name="Merkel B.J."/>
            <person name="Hornburger P."/>
            <person name="Mueller R.-W."/>
            <person name="Bruemmer F."/>
            <person name="Labrenz M."/>
            <person name="Spormann A.M."/>
            <person name="Op den Camp H."/>
            <person name="Overmann J."/>
            <person name="Amann R."/>
            <person name="Jetten M.S.M."/>
            <person name="Mascher T."/>
            <person name="Medema M.H."/>
            <person name="Devos D.P."/>
            <person name="Kaster A.-K."/>
            <person name="Ovreas L."/>
            <person name="Rohde M."/>
            <person name="Galperin M.Y."/>
            <person name="Jogler C."/>
        </authorList>
    </citation>
    <scope>NUCLEOTIDE SEQUENCE [LARGE SCALE GENOMIC DNA]</scope>
    <source>
        <strain evidence="4 5">V202</strain>
    </source>
</reference>
<evidence type="ECO:0000313" key="4">
    <source>
        <dbReference type="EMBL" id="QDU11825.1"/>
    </source>
</evidence>
<dbReference type="GO" id="GO:0035269">
    <property type="term" value="P:protein O-linked glycosylation via mannose"/>
    <property type="evidence" value="ECO:0007669"/>
    <property type="project" value="TreeGrafter"/>
</dbReference>
<dbReference type="OrthoDB" id="267088at2"/>
<keyword evidence="3" id="KW-0732">Signal</keyword>
<dbReference type="RefSeq" id="WP_145179569.1">
    <property type="nucleotide sequence ID" value="NZ_CP037422.1"/>
</dbReference>
<keyword evidence="1" id="KW-0802">TPR repeat</keyword>
<gene>
    <name evidence="4" type="ORF">V202x_52500</name>
</gene>
<dbReference type="InterPro" id="IPR052384">
    <property type="entry name" value="TMTC_O-mannosyltransferase"/>
</dbReference>
<dbReference type="Pfam" id="PF14559">
    <property type="entry name" value="TPR_19"/>
    <property type="match status" value="2"/>
</dbReference>
<dbReference type="EMBL" id="CP037422">
    <property type="protein sequence ID" value="QDU11825.1"/>
    <property type="molecule type" value="Genomic_DNA"/>
</dbReference>
<dbReference type="PANTHER" id="PTHR44216:SF3">
    <property type="entry name" value="PROTEIN O-MANNOSYL-TRANSFERASE TMTC2"/>
    <property type="match status" value="1"/>
</dbReference>
<feature type="compositionally biased region" description="Polar residues" evidence="2">
    <location>
        <begin position="260"/>
        <end position="293"/>
    </location>
</feature>
<dbReference type="Pfam" id="PF13181">
    <property type="entry name" value="TPR_8"/>
    <property type="match status" value="1"/>
</dbReference>
<dbReference type="Proteomes" id="UP000318384">
    <property type="component" value="Chromosome"/>
</dbReference>
<evidence type="ECO:0000256" key="2">
    <source>
        <dbReference type="SAM" id="MobiDB-lite"/>
    </source>
</evidence>
<feature type="repeat" description="TPR" evidence="1">
    <location>
        <begin position="189"/>
        <end position="222"/>
    </location>
</feature>
<dbReference type="InterPro" id="IPR011990">
    <property type="entry name" value="TPR-like_helical_dom_sf"/>
</dbReference>
<dbReference type="GO" id="GO:0000030">
    <property type="term" value="F:mannosyltransferase activity"/>
    <property type="evidence" value="ECO:0007669"/>
    <property type="project" value="TreeGrafter"/>
</dbReference>
<feature type="chain" id="PRO_5021975710" evidence="3">
    <location>
        <begin position="31"/>
        <end position="325"/>
    </location>
</feature>
<dbReference type="PANTHER" id="PTHR44216">
    <property type="entry name" value="PROTEIN O-MANNOSYL-TRANSFERASE TMTC2"/>
    <property type="match status" value="1"/>
</dbReference>
<dbReference type="Gene3D" id="1.25.40.10">
    <property type="entry name" value="Tetratricopeptide repeat domain"/>
    <property type="match status" value="1"/>
</dbReference>
<proteinExistence type="predicted"/>
<keyword evidence="5" id="KW-1185">Reference proteome</keyword>
<feature type="repeat" description="TPR" evidence="1">
    <location>
        <begin position="91"/>
        <end position="124"/>
    </location>
</feature>
<protein>
    <submittedName>
        <fullName evidence="4">Bacteriophage N4 receptor, outer membrane subunit</fullName>
    </submittedName>
</protein>
<keyword evidence="4" id="KW-0675">Receptor</keyword>
<evidence type="ECO:0000256" key="3">
    <source>
        <dbReference type="SAM" id="SignalP"/>
    </source>
</evidence>
<name>A0A517X2V7_9PLAN</name>
<feature type="signal peptide" evidence="3">
    <location>
        <begin position="1"/>
        <end position="30"/>
    </location>
</feature>
<dbReference type="PROSITE" id="PS50005">
    <property type="entry name" value="TPR"/>
    <property type="match status" value="3"/>
</dbReference>
<sequence length="325" mass="35632" precursor="true">MSVRMTKQTWITGIACALLLCNGCSSMRQASVASTDEAPTSLKDKIFVAKQKLKDPDKFYITHGQLQEKMGDVKTARSSYEVALGQNPKSVEAVLGLARLDQVAGDKASAEKGFQKALEMAPEDPKVRASIGQFYAAEKKWDQAVALLNEAVQSAPADKNIRYQLGIAMASSGDYQGAMPHLIRAVGEAEAHYNIGYILRDRGQLQASEQQFLQAVLLKPEFNEAQYWLDEIRREKENRLMLAGVTSGETKGLNAGAKQVSYSNSQAKNQRSAQVRQQKSGAVQGMSRASVSPQKHKLGSNAKSAAPPANLTAEQLEQWRNQRKF</sequence>
<organism evidence="4 5">
    <name type="scientific">Gimesia aquarii</name>
    <dbReference type="NCBI Taxonomy" id="2527964"/>
    <lineage>
        <taxon>Bacteria</taxon>
        <taxon>Pseudomonadati</taxon>
        <taxon>Planctomycetota</taxon>
        <taxon>Planctomycetia</taxon>
        <taxon>Planctomycetales</taxon>
        <taxon>Planctomycetaceae</taxon>
        <taxon>Gimesia</taxon>
    </lineage>
</organism>